<dbReference type="EMBL" id="CP000001">
    <property type="protein sequence ID" value="AAU15866.1"/>
    <property type="molecule type" value="Genomic_DNA"/>
</dbReference>
<dbReference type="InterPro" id="IPR036689">
    <property type="entry name" value="ESAT-6-like_sf"/>
</dbReference>
<evidence type="ECO:0000256" key="2">
    <source>
        <dbReference type="ARBA" id="ARBA00022525"/>
    </source>
</evidence>
<dbReference type="Pfam" id="PF06013">
    <property type="entry name" value="WXG100"/>
    <property type="match status" value="1"/>
</dbReference>
<accession>Q633D6</accession>
<evidence type="ECO:0000259" key="4">
    <source>
        <dbReference type="Pfam" id="PF14449"/>
    </source>
</evidence>
<proteinExistence type="predicted"/>
<dbReference type="Gene3D" id="1.10.287.850">
    <property type="entry name" value="HP0062-like domain"/>
    <property type="match status" value="1"/>
</dbReference>
<dbReference type="NCBIfam" id="TIGR03930">
    <property type="entry name" value="WXG100_ESAT6"/>
    <property type="match status" value="1"/>
</dbReference>
<comment type="subcellular location">
    <subcellularLocation>
        <location evidence="1">Secreted</location>
    </subcellularLocation>
</comment>
<keyword evidence="2" id="KW-0964">Secreted</keyword>
<feature type="domain" description="Pre-toxin TG" evidence="4">
    <location>
        <begin position="101"/>
        <end position="161"/>
    </location>
</feature>
<dbReference type="KEGG" id="bcz:BCE33L4403"/>
<dbReference type="Pfam" id="PF14449">
    <property type="entry name" value="PT-TG"/>
    <property type="match status" value="1"/>
</dbReference>
<protein>
    <recommendedName>
        <fullName evidence="4">Pre-toxin TG domain-containing protein</fullName>
    </recommendedName>
</protein>
<gene>
    <name evidence="5" type="ordered locus">BCE33L4403</name>
</gene>
<dbReference type="InterPro" id="IPR010310">
    <property type="entry name" value="T7SS_ESAT-6-like"/>
</dbReference>
<evidence type="ECO:0000313" key="6">
    <source>
        <dbReference type="Proteomes" id="UP000002612"/>
    </source>
</evidence>
<evidence type="ECO:0000256" key="1">
    <source>
        <dbReference type="ARBA" id="ARBA00004613"/>
    </source>
</evidence>
<feature type="coiled-coil region" evidence="3">
    <location>
        <begin position="69"/>
        <end position="96"/>
    </location>
</feature>
<keyword evidence="3" id="KW-0175">Coiled coil</keyword>
<reference evidence="6" key="1">
    <citation type="journal article" date="2006" name="J. Bacteriol.">
        <title>Pathogenomic sequence analysis of Bacillus cereus and Bacillus thuringiensis isolates closely related to Bacillus anthracis.</title>
        <authorList>
            <person name="Han C.S."/>
            <person name="Xie G."/>
            <person name="Challacombe J.F."/>
            <person name="Altherr M.R."/>
            <person name="Bhotika S.S."/>
            <person name="Brown N."/>
            <person name="Bruce D."/>
            <person name="Campbell C.S."/>
            <person name="Campbell M.L."/>
            <person name="Chen J."/>
            <person name="Chertkov O."/>
            <person name="Cleland C."/>
            <person name="Dimitrijevic M."/>
            <person name="Doggett N.A."/>
            <person name="Fawcett J.J."/>
            <person name="Glavina T."/>
            <person name="Goodwin L.A."/>
            <person name="Green L.D."/>
            <person name="Hill K.K."/>
            <person name="Hitchcock P."/>
            <person name="Jackson P.J."/>
            <person name="Keim P."/>
            <person name="Kewalramani A.R."/>
            <person name="Longmire J."/>
            <person name="Lucas S."/>
            <person name="Malfatti S."/>
            <person name="McMurry K."/>
            <person name="Meincke L.J."/>
            <person name="Misra M."/>
            <person name="Moseman B.L."/>
            <person name="Mundt M."/>
            <person name="Munk A.C."/>
            <person name="Okinaka R.T."/>
            <person name="Parson-Quintana B."/>
            <person name="Reilly L.P."/>
            <person name="Richardson P."/>
            <person name="Robinson D.L."/>
            <person name="Rubin E."/>
            <person name="Saunders E."/>
            <person name="Tapia R."/>
            <person name="Tesmer J.G."/>
            <person name="Thayer N."/>
            <person name="Thompson L.S."/>
            <person name="Tice H."/>
            <person name="Ticknor L.O."/>
            <person name="Wills P.L."/>
            <person name="Brettin T.S."/>
            <person name="Gilna P."/>
        </authorList>
    </citation>
    <scope>NUCLEOTIDE SEQUENCE [LARGE SCALE GENOMIC DNA]</scope>
    <source>
        <strain evidence="6">ZK / E33L</strain>
    </source>
</reference>
<evidence type="ECO:0000256" key="3">
    <source>
        <dbReference type="SAM" id="Coils"/>
    </source>
</evidence>
<dbReference type="InterPro" id="IPR027797">
    <property type="entry name" value="PT-TG_dom"/>
</dbReference>
<dbReference type="RefSeq" id="WP_000057265.1">
    <property type="nucleotide sequence ID" value="NC_006274.1"/>
</dbReference>
<evidence type="ECO:0000313" key="5">
    <source>
        <dbReference type="EMBL" id="AAU15866.1"/>
    </source>
</evidence>
<name>Q633D6_BACCZ</name>
<dbReference type="GO" id="GO:0005576">
    <property type="term" value="C:extracellular region"/>
    <property type="evidence" value="ECO:0007669"/>
    <property type="project" value="UniProtKB-SubCell"/>
</dbReference>
<organism evidence="5 6">
    <name type="scientific">Bacillus cereus (strain ZK / E33L)</name>
    <dbReference type="NCBI Taxonomy" id="288681"/>
    <lineage>
        <taxon>Bacteria</taxon>
        <taxon>Bacillati</taxon>
        <taxon>Bacillota</taxon>
        <taxon>Bacilli</taxon>
        <taxon>Bacillales</taxon>
        <taxon>Bacillaceae</taxon>
        <taxon>Bacillus</taxon>
        <taxon>Bacillus cereus group</taxon>
    </lineage>
</organism>
<dbReference type="AlphaFoldDB" id="Q633D6"/>
<feature type="coiled-coil region" evidence="3">
    <location>
        <begin position="159"/>
        <end position="186"/>
    </location>
</feature>
<dbReference type="PATRIC" id="fig|288681.22.peg.967"/>
<dbReference type="Proteomes" id="UP000002612">
    <property type="component" value="Chromosome"/>
</dbReference>
<sequence>MAQIKVTPEELEQVAKTVRNSRNSLDQLHQNLYNQTEYIASMWAGATSKHFYQNFNEAKPKMFTVLMEFDRIADELEKAAKKFRKADEEEQKAMEDRINAKMGMDIVGELSGAYDATRAVDGVDPSTGEKVGWFDRSVAGVMVVGSMLQVGKLGKIPKVAKAADKANEAKKELEAAKTLAKSNKTQYVKASEDGSFSITSWHDYPENGPKPDGPFRLLEGEEYNQARKAANSANRKIHRENPEFKGKQIHEVHPVKYGGSPTDLANKIPLSPTEHYQYNNYWNRLMRELKKLKENE</sequence>
<dbReference type="SUPFAM" id="SSF140453">
    <property type="entry name" value="EsxAB dimer-like"/>
    <property type="match status" value="1"/>
</dbReference>